<dbReference type="InterPro" id="IPR001453">
    <property type="entry name" value="MoaB/Mog_dom"/>
</dbReference>
<dbReference type="SUPFAM" id="SSF53218">
    <property type="entry name" value="Molybdenum cofactor biosynthesis proteins"/>
    <property type="match status" value="1"/>
</dbReference>
<dbReference type="PANTHER" id="PTHR13939">
    <property type="entry name" value="NICOTINAMIDE-NUCLEOTIDE AMIDOHYDROLASE PNCC"/>
    <property type="match status" value="1"/>
</dbReference>
<dbReference type="AlphaFoldDB" id="A0A1H8Z556"/>
<dbReference type="Gene3D" id="3.30.70.2860">
    <property type="match status" value="1"/>
</dbReference>
<dbReference type="STRING" id="571933.SAMN05216362_101204"/>
<dbReference type="Gene3D" id="3.40.980.10">
    <property type="entry name" value="MoaB/Mog-like domain"/>
    <property type="match status" value="1"/>
</dbReference>
<sequence>MIEETKCEVITVGTELLLGQIVDTNSSWLSEVLANSGINVYYKQTVGDNFDRLFSVFERAQKRSNIIFVTGGLGPTDDDLTREVAAQLFDTQLEIHQDTMNKIEGYFISRNKMMTENNRKQALGFQGGLVFDNEVGMAPALHYEHDGTWWFFLPGVPREMKWLVTEQILPFFKEKGILTKQLYSKVLSFQGIGESTLETELQDLIRNQTNPTIAPLAGNSYVTLRLTAKAATKEESETLIEPVEQQIMDRVGTYFTGYGHVPLEIQLLRLCQEKEITLCSCESVTGGLFASTIVQHEGASLALKGSIVSYTNEIKENVVGVPSSILDEFGAVSEPCARTMAEQTREQFNTTIGISFTGIAGAEPVDGQEPGTVFIGISSKEETVVHKVVLSGGRNDIRERAVQEGLKYLLNFIKKFY</sequence>
<comment type="similarity">
    <text evidence="1">Belongs to the CinA family.</text>
</comment>
<dbReference type="Pfam" id="PF00994">
    <property type="entry name" value="MoCF_biosynth"/>
    <property type="match status" value="1"/>
</dbReference>
<dbReference type="HAMAP" id="MF_00226_B">
    <property type="entry name" value="CinA_B"/>
    <property type="match status" value="1"/>
</dbReference>
<dbReference type="Pfam" id="PF18146">
    <property type="entry name" value="CinA_KH"/>
    <property type="match status" value="1"/>
</dbReference>
<accession>A0A1H8Z556</accession>
<dbReference type="PANTHER" id="PTHR13939:SF0">
    <property type="entry name" value="NMN AMIDOHYDROLASE-LIKE PROTEIN YFAY"/>
    <property type="match status" value="1"/>
</dbReference>
<gene>
    <name evidence="1" type="primary">cinA</name>
    <name evidence="3" type="ORF">SAMN05216362_101204</name>
</gene>
<dbReference type="InterPro" id="IPR036653">
    <property type="entry name" value="CinA-like_C"/>
</dbReference>
<dbReference type="PIRSF" id="PIRSF006728">
    <property type="entry name" value="CinA"/>
    <property type="match status" value="1"/>
</dbReference>
<dbReference type="InterPro" id="IPR036425">
    <property type="entry name" value="MoaB/Mog-like_dom_sf"/>
</dbReference>
<feature type="domain" description="MoaB/Mog" evidence="2">
    <location>
        <begin position="8"/>
        <end position="175"/>
    </location>
</feature>
<organism evidence="3 4">
    <name type="scientific">Piscibacillus halophilus</name>
    <dbReference type="NCBI Taxonomy" id="571933"/>
    <lineage>
        <taxon>Bacteria</taxon>
        <taxon>Bacillati</taxon>
        <taxon>Bacillota</taxon>
        <taxon>Bacilli</taxon>
        <taxon>Bacillales</taxon>
        <taxon>Bacillaceae</taxon>
        <taxon>Piscibacillus</taxon>
    </lineage>
</organism>
<evidence type="ECO:0000256" key="1">
    <source>
        <dbReference type="HAMAP-Rule" id="MF_00226"/>
    </source>
</evidence>
<dbReference type="InterPro" id="IPR050101">
    <property type="entry name" value="CinA"/>
</dbReference>
<protein>
    <recommendedName>
        <fullName evidence="1">Putative competence-damage inducible protein</fullName>
    </recommendedName>
</protein>
<dbReference type="RefSeq" id="WP_091772148.1">
    <property type="nucleotide sequence ID" value="NZ_CAESCL010000004.1"/>
</dbReference>
<evidence type="ECO:0000259" key="2">
    <source>
        <dbReference type="SMART" id="SM00852"/>
    </source>
</evidence>
<dbReference type="NCBIfam" id="TIGR00177">
    <property type="entry name" value="molyb_syn"/>
    <property type="match status" value="1"/>
</dbReference>
<proteinExistence type="inferred from homology"/>
<dbReference type="NCBIfam" id="TIGR00200">
    <property type="entry name" value="cinA_nterm"/>
    <property type="match status" value="1"/>
</dbReference>
<dbReference type="NCBIfam" id="TIGR00199">
    <property type="entry name" value="PncC_domain"/>
    <property type="match status" value="1"/>
</dbReference>
<dbReference type="InterPro" id="IPR041424">
    <property type="entry name" value="CinA_KH"/>
</dbReference>
<dbReference type="SMART" id="SM00852">
    <property type="entry name" value="MoCF_biosynth"/>
    <property type="match status" value="1"/>
</dbReference>
<evidence type="ECO:0000313" key="3">
    <source>
        <dbReference type="EMBL" id="SEP59492.1"/>
    </source>
</evidence>
<dbReference type="Proteomes" id="UP000199427">
    <property type="component" value="Unassembled WGS sequence"/>
</dbReference>
<dbReference type="OrthoDB" id="9801454at2"/>
<keyword evidence="4" id="KW-1185">Reference proteome</keyword>
<name>A0A1H8Z556_9BACI</name>
<dbReference type="CDD" id="cd00885">
    <property type="entry name" value="cinA"/>
    <property type="match status" value="1"/>
</dbReference>
<evidence type="ECO:0000313" key="4">
    <source>
        <dbReference type="Proteomes" id="UP000199427"/>
    </source>
</evidence>
<dbReference type="Pfam" id="PF02464">
    <property type="entry name" value="CinA"/>
    <property type="match status" value="1"/>
</dbReference>
<dbReference type="EMBL" id="FOES01000001">
    <property type="protein sequence ID" value="SEP59492.1"/>
    <property type="molecule type" value="Genomic_DNA"/>
</dbReference>
<dbReference type="NCBIfam" id="NF001813">
    <property type="entry name" value="PRK00549.1"/>
    <property type="match status" value="1"/>
</dbReference>
<dbReference type="Gene3D" id="3.90.950.20">
    <property type="entry name" value="CinA-like"/>
    <property type="match status" value="1"/>
</dbReference>
<dbReference type="SUPFAM" id="SSF142433">
    <property type="entry name" value="CinA-like"/>
    <property type="match status" value="1"/>
</dbReference>
<dbReference type="InterPro" id="IPR008136">
    <property type="entry name" value="CinA_C"/>
</dbReference>
<reference evidence="3 4" key="1">
    <citation type="submission" date="2016-10" db="EMBL/GenBank/DDBJ databases">
        <authorList>
            <person name="de Groot N.N."/>
        </authorList>
    </citation>
    <scope>NUCLEOTIDE SEQUENCE [LARGE SCALE GENOMIC DNA]</scope>
    <source>
        <strain evidence="3 4">DSM 21633</strain>
    </source>
</reference>
<dbReference type="InterPro" id="IPR008135">
    <property type="entry name" value="Competence-induced_CinA"/>
</dbReference>